<keyword evidence="6" id="KW-1185">Reference proteome</keyword>
<evidence type="ECO:0000259" key="4">
    <source>
        <dbReference type="PROSITE" id="PS51462"/>
    </source>
</evidence>
<protein>
    <submittedName>
        <fullName evidence="5">ADP-ribose pyrophosphatase</fullName>
    </submittedName>
</protein>
<dbReference type="AlphaFoldDB" id="A0A0S7BK04"/>
<dbReference type="InterPro" id="IPR020084">
    <property type="entry name" value="NUDIX_hydrolase_CS"/>
</dbReference>
<proteinExistence type="inferred from homology"/>
<comment type="similarity">
    <text evidence="1 3">Belongs to the Nudix hydrolase family.</text>
</comment>
<evidence type="ECO:0000313" key="5">
    <source>
        <dbReference type="EMBL" id="GAP15492.1"/>
    </source>
</evidence>
<keyword evidence="2 3" id="KW-0378">Hydrolase</keyword>
<dbReference type="PROSITE" id="PS51462">
    <property type="entry name" value="NUDIX"/>
    <property type="match status" value="1"/>
</dbReference>
<evidence type="ECO:0000313" key="6">
    <source>
        <dbReference type="Proteomes" id="UP000055060"/>
    </source>
</evidence>
<dbReference type="InterPro" id="IPR059176">
    <property type="entry name" value="UDP-X_N"/>
</dbReference>
<dbReference type="EMBL" id="DF967972">
    <property type="protein sequence ID" value="GAP15492.1"/>
    <property type="molecule type" value="Genomic_DNA"/>
</dbReference>
<dbReference type="PANTHER" id="PTHR43736">
    <property type="entry name" value="ADP-RIBOSE PYROPHOSPHATASE"/>
    <property type="match status" value="1"/>
</dbReference>
<feature type="domain" description="Nudix hydrolase" evidence="4">
    <location>
        <begin position="68"/>
        <end position="207"/>
    </location>
</feature>
<organism evidence="5">
    <name type="scientific">Longilinea arvoryzae</name>
    <dbReference type="NCBI Taxonomy" id="360412"/>
    <lineage>
        <taxon>Bacteria</taxon>
        <taxon>Bacillati</taxon>
        <taxon>Chloroflexota</taxon>
        <taxon>Anaerolineae</taxon>
        <taxon>Anaerolineales</taxon>
        <taxon>Anaerolineaceae</taxon>
        <taxon>Longilinea</taxon>
    </lineage>
</organism>
<dbReference type="SUPFAM" id="SSF55811">
    <property type="entry name" value="Nudix"/>
    <property type="match status" value="1"/>
</dbReference>
<evidence type="ECO:0000256" key="3">
    <source>
        <dbReference type="RuleBase" id="RU003476"/>
    </source>
</evidence>
<dbReference type="PANTHER" id="PTHR43736:SF1">
    <property type="entry name" value="DIHYDRONEOPTERIN TRIPHOSPHATE DIPHOSPHATASE"/>
    <property type="match status" value="1"/>
</dbReference>
<evidence type="ECO:0000256" key="2">
    <source>
        <dbReference type="ARBA" id="ARBA00022801"/>
    </source>
</evidence>
<dbReference type="STRING" id="360412.LARV_03281"/>
<dbReference type="InterPro" id="IPR015797">
    <property type="entry name" value="NUDIX_hydrolase-like_dom_sf"/>
</dbReference>
<dbReference type="Gene3D" id="3.90.79.10">
    <property type="entry name" value="Nucleoside Triphosphate Pyrophosphohydrolase"/>
    <property type="match status" value="1"/>
</dbReference>
<sequence>MNNIPKWLDWAQKLSALSQSGLAFSKNPFEIERYREIRRIAEQMMAEYSGEPVDMIQNLLDQQKGYATPKLDVRGVVFRDNKILMVKELADGGWTLPGGFIDVGEPPSRAVEREVWEESGYLVKAVKLLAVYDRNQHGHTPYIFHLYKLFIRCEWLGGQPTDSIETTGADFFAEDSHPPLSIARFTEEELHRMFEHLHQPDLPTDFD</sequence>
<evidence type="ECO:0000256" key="1">
    <source>
        <dbReference type="ARBA" id="ARBA00005582"/>
    </source>
</evidence>
<reference evidence="5" key="1">
    <citation type="submission" date="2015-07" db="EMBL/GenBank/DDBJ databases">
        <title>Draft Genome Sequences of Anaerolinea thermolimosa IMO-1, Bellilinea caldifistulae GOMI-1, Leptolinea tardivitalis YMTK-2, Levilinea saccharolytica KIBI-1,Longilinea arvoryzae KOME-1, Previously Described as Members of the Anaerolineaceae (Chloroflexi).</title>
        <authorList>
            <person name="Sekiguchi Y."/>
            <person name="Ohashi A."/>
            <person name="Matsuura N."/>
            <person name="Tourlousse M.D."/>
        </authorList>
    </citation>
    <scope>NUCLEOTIDE SEQUENCE [LARGE SCALE GENOMIC DNA]</scope>
    <source>
        <strain evidence="5">KOME-1</strain>
    </source>
</reference>
<dbReference type="OrthoDB" id="9804442at2"/>
<dbReference type="Pfam" id="PF12535">
    <property type="entry name" value="Nudix_N"/>
    <property type="match status" value="1"/>
</dbReference>
<dbReference type="PRINTS" id="PR00502">
    <property type="entry name" value="NUDIXFAMILY"/>
</dbReference>
<dbReference type="RefSeq" id="WP_075074671.1">
    <property type="nucleotide sequence ID" value="NZ_DF967972.1"/>
</dbReference>
<dbReference type="Proteomes" id="UP000055060">
    <property type="component" value="Unassembled WGS sequence"/>
</dbReference>
<dbReference type="InterPro" id="IPR020476">
    <property type="entry name" value="Nudix_hydrolase"/>
</dbReference>
<dbReference type="PROSITE" id="PS00893">
    <property type="entry name" value="NUDIX_BOX"/>
    <property type="match status" value="1"/>
</dbReference>
<dbReference type="GO" id="GO:0016787">
    <property type="term" value="F:hydrolase activity"/>
    <property type="evidence" value="ECO:0007669"/>
    <property type="project" value="UniProtKB-KW"/>
</dbReference>
<dbReference type="InterPro" id="IPR000086">
    <property type="entry name" value="NUDIX_hydrolase_dom"/>
</dbReference>
<dbReference type="Gene3D" id="6.10.250.1120">
    <property type="match status" value="1"/>
</dbReference>
<dbReference type="Pfam" id="PF00293">
    <property type="entry name" value="NUDIX"/>
    <property type="match status" value="1"/>
</dbReference>
<dbReference type="CDD" id="cd04672">
    <property type="entry name" value="NUDIX_CDP-Chase_like"/>
    <property type="match status" value="1"/>
</dbReference>
<name>A0A0S7BK04_9CHLR</name>
<gene>
    <name evidence="5" type="ORF">LARV_03281</name>
</gene>
<accession>A0A0S7BK04</accession>